<name>A0A835R426_VANPL</name>
<dbReference type="Proteomes" id="UP000639772">
    <property type="component" value="Chromosome 6"/>
</dbReference>
<dbReference type="EMBL" id="JADCNM010000006">
    <property type="protein sequence ID" value="KAG0479007.1"/>
    <property type="molecule type" value="Genomic_DNA"/>
</dbReference>
<dbReference type="AlphaFoldDB" id="A0A835R426"/>
<gene>
    <name evidence="1" type="ORF">HPP92_013726</name>
</gene>
<sequence>MRRARIGNLAIPNKARKLFRSPKMGPSIRGPFRDEVTRVVPTGSHLPRSTGCRRGPTYDKEWRPPHVLPIL</sequence>
<reference evidence="1 2" key="1">
    <citation type="journal article" date="2020" name="Nat. Food">
        <title>A phased Vanilla planifolia genome enables genetic improvement of flavour and production.</title>
        <authorList>
            <person name="Hasing T."/>
            <person name="Tang H."/>
            <person name="Brym M."/>
            <person name="Khazi F."/>
            <person name="Huang T."/>
            <person name="Chambers A.H."/>
        </authorList>
    </citation>
    <scope>NUCLEOTIDE SEQUENCE [LARGE SCALE GENOMIC DNA]</scope>
    <source>
        <tissue evidence="1">Leaf</tissue>
    </source>
</reference>
<protein>
    <submittedName>
        <fullName evidence="1">Uncharacterized protein</fullName>
    </submittedName>
</protein>
<organism evidence="1 2">
    <name type="scientific">Vanilla planifolia</name>
    <name type="common">Vanilla</name>
    <dbReference type="NCBI Taxonomy" id="51239"/>
    <lineage>
        <taxon>Eukaryota</taxon>
        <taxon>Viridiplantae</taxon>
        <taxon>Streptophyta</taxon>
        <taxon>Embryophyta</taxon>
        <taxon>Tracheophyta</taxon>
        <taxon>Spermatophyta</taxon>
        <taxon>Magnoliopsida</taxon>
        <taxon>Liliopsida</taxon>
        <taxon>Asparagales</taxon>
        <taxon>Orchidaceae</taxon>
        <taxon>Vanilloideae</taxon>
        <taxon>Vanilleae</taxon>
        <taxon>Vanilla</taxon>
    </lineage>
</organism>
<evidence type="ECO:0000313" key="1">
    <source>
        <dbReference type="EMBL" id="KAG0479007.1"/>
    </source>
</evidence>
<evidence type="ECO:0000313" key="2">
    <source>
        <dbReference type="Proteomes" id="UP000639772"/>
    </source>
</evidence>
<accession>A0A835R426</accession>
<proteinExistence type="predicted"/>
<comment type="caution">
    <text evidence="1">The sequence shown here is derived from an EMBL/GenBank/DDBJ whole genome shotgun (WGS) entry which is preliminary data.</text>
</comment>